<feature type="domain" description="6-phosphogluconate dehydrogenase NADP-binding" evidence="4">
    <location>
        <begin position="2"/>
        <end position="161"/>
    </location>
</feature>
<dbReference type="SUPFAM" id="SSF51735">
    <property type="entry name" value="NAD(P)-binding Rossmann-fold domains"/>
    <property type="match status" value="1"/>
</dbReference>
<dbReference type="GO" id="GO:0016616">
    <property type="term" value="F:oxidoreductase activity, acting on the CH-OH group of donors, NAD or NADP as acceptor"/>
    <property type="evidence" value="ECO:0007669"/>
    <property type="project" value="TreeGrafter"/>
</dbReference>
<dbReference type="Gene3D" id="1.10.1040.10">
    <property type="entry name" value="N-(1-d-carboxylethyl)-l-norvaline Dehydrogenase, domain 2"/>
    <property type="match status" value="1"/>
</dbReference>
<dbReference type="Gene3D" id="3.40.50.720">
    <property type="entry name" value="NAD(P)-binding Rossmann-like Domain"/>
    <property type="match status" value="1"/>
</dbReference>
<dbReference type="RefSeq" id="WP_072816681.1">
    <property type="nucleotide sequence ID" value="NZ_LT670849.1"/>
</dbReference>
<name>A0A1M7T343_9BRAD</name>
<feature type="domain" description="3-hydroxyisobutyrate dehydrogenase-like NAD-binding" evidence="5">
    <location>
        <begin position="164"/>
        <end position="282"/>
    </location>
</feature>
<dbReference type="EMBL" id="LT670849">
    <property type="protein sequence ID" value="SHN65097.1"/>
    <property type="molecule type" value="Genomic_DNA"/>
</dbReference>
<dbReference type="PANTHER" id="PTHR22981">
    <property type="entry name" value="3-HYDROXYISOBUTYRATE DEHYDROGENASE-RELATED"/>
    <property type="match status" value="1"/>
</dbReference>
<evidence type="ECO:0000313" key="7">
    <source>
        <dbReference type="Proteomes" id="UP000184096"/>
    </source>
</evidence>
<evidence type="ECO:0000256" key="3">
    <source>
        <dbReference type="PIRSR" id="PIRSR000103-1"/>
    </source>
</evidence>
<dbReference type="Proteomes" id="UP000184096">
    <property type="component" value="Chromosome I"/>
</dbReference>
<feature type="active site" evidence="3">
    <location>
        <position position="170"/>
    </location>
</feature>
<dbReference type="InterPro" id="IPR013328">
    <property type="entry name" value="6PGD_dom2"/>
</dbReference>
<dbReference type="GO" id="GO:0050661">
    <property type="term" value="F:NADP binding"/>
    <property type="evidence" value="ECO:0007669"/>
    <property type="project" value="InterPro"/>
</dbReference>
<dbReference type="PIRSF" id="PIRSF000103">
    <property type="entry name" value="HIBADH"/>
    <property type="match status" value="1"/>
</dbReference>
<organism evidence="6 7">
    <name type="scientific">Bradyrhizobium erythrophlei</name>
    <dbReference type="NCBI Taxonomy" id="1437360"/>
    <lineage>
        <taxon>Bacteria</taxon>
        <taxon>Pseudomonadati</taxon>
        <taxon>Pseudomonadota</taxon>
        <taxon>Alphaproteobacteria</taxon>
        <taxon>Hyphomicrobiales</taxon>
        <taxon>Nitrobacteraceae</taxon>
        <taxon>Bradyrhizobium</taxon>
    </lineage>
</organism>
<dbReference type="Pfam" id="PF14833">
    <property type="entry name" value="NAD_binding_11"/>
    <property type="match status" value="1"/>
</dbReference>
<evidence type="ECO:0000313" key="6">
    <source>
        <dbReference type="EMBL" id="SHN65097.1"/>
    </source>
</evidence>
<gene>
    <name evidence="6" type="ORF">SAMN05444170_0667</name>
</gene>
<dbReference type="InterPro" id="IPR015815">
    <property type="entry name" value="HIBADH-related"/>
</dbReference>
<dbReference type="GO" id="GO:0051287">
    <property type="term" value="F:NAD binding"/>
    <property type="evidence" value="ECO:0007669"/>
    <property type="project" value="InterPro"/>
</dbReference>
<dbReference type="InterPro" id="IPR006115">
    <property type="entry name" value="6PGDH_NADP-bd"/>
</dbReference>
<reference evidence="7" key="1">
    <citation type="submission" date="2016-11" db="EMBL/GenBank/DDBJ databases">
        <authorList>
            <person name="Varghese N."/>
            <person name="Submissions S."/>
        </authorList>
    </citation>
    <scope>NUCLEOTIDE SEQUENCE [LARGE SCALE GENOMIC DNA]</scope>
    <source>
        <strain evidence="7">GAS401</strain>
    </source>
</reference>
<dbReference type="AlphaFoldDB" id="A0A1M7T343"/>
<evidence type="ECO:0000256" key="1">
    <source>
        <dbReference type="ARBA" id="ARBA00023002"/>
    </source>
</evidence>
<protein>
    <submittedName>
        <fullName evidence="6">3-hydroxyisobutyrate dehydrogenase</fullName>
    </submittedName>
</protein>
<evidence type="ECO:0000259" key="5">
    <source>
        <dbReference type="Pfam" id="PF14833"/>
    </source>
</evidence>
<evidence type="ECO:0000256" key="2">
    <source>
        <dbReference type="ARBA" id="ARBA00023027"/>
    </source>
</evidence>
<dbReference type="InterPro" id="IPR029154">
    <property type="entry name" value="HIBADH-like_NADP-bd"/>
</dbReference>
<keyword evidence="1" id="KW-0560">Oxidoreductase</keyword>
<dbReference type="OrthoDB" id="9812907at2"/>
<dbReference type="InterPro" id="IPR036291">
    <property type="entry name" value="NAD(P)-bd_dom_sf"/>
</dbReference>
<accession>A0A1M7T343</accession>
<evidence type="ECO:0000259" key="4">
    <source>
        <dbReference type="Pfam" id="PF03446"/>
    </source>
</evidence>
<proteinExistence type="predicted"/>
<keyword evidence="7" id="KW-1185">Reference proteome</keyword>
<dbReference type="Pfam" id="PF03446">
    <property type="entry name" value="NAD_binding_2"/>
    <property type="match status" value="1"/>
</dbReference>
<keyword evidence="2" id="KW-0520">NAD</keyword>
<dbReference type="InterPro" id="IPR008927">
    <property type="entry name" value="6-PGluconate_DH-like_C_sf"/>
</dbReference>
<dbReference type="PANTHER" id="PTHR22981:SF80">
    <property type="entry name" value="BLR4309 PROTEIN"/>
    <property type="match status" value="1"/>
</dbReference>
<sequence length="310" mass="32845">MKIGFAGLGAMGGPMAGHLLDAGHTLYVLTRRRESANAAIAKGAIWAETPKNLAANSELVFTVLPGPPEVEAIMAGEDGLRAGFKTGTAYIDCSTNSPALVRELSTDLARTGVSMLDAPVSGGPKGAASRKLAIWVSGEQATYDACKATLDLLGDQVRYLGASGNASVAKLVHNCANYGIQMVLAEAFTMGVKAGVDPVALFGAIRQGSLGRQRAVDRMTDQFLPHEFDNPAFALELAHKDVTLATALGREIGVPMRFANMTLAEMTEALNKGWGKRDSRAAMLIQEERAGLDIRVPRNVLQDILKNEPL</sequence>
<dbReference type="SUPFAM" id="SSF48179">
    <property type="entry name" value="6-phosphogluconate dehydrogenase C-terminal domain-like"/>
    <property type="match status" value="1"/>
</dbReference>